<feature type="transmembrane region" description="Helical" evidence="1">
    <location>
        <begin position="120"/>
        <end position="143"/>
    </location>
</feature>
<feature type="transmembrane region" description="Helical" evidence="1">
    <location>
        <begin position="48"/>
        <end position="68"/>
    </location>
</feature>
<dbReference type="EMBL" id="BMER01000006">
    <property type="protein sequence ID" value="GGH02883.1"/>
    <property type="molecule type" value="Genomic_DNA"/>
</dbReference>
<name>A0A917MH62_9SPHI</name>
<evidence type="ECO:0000256" key="1">
    <source>
        <dbReference type="SAM" id="Phobius"/>
    </source>
</evidence>
<gene>
    <name evidence="3" type="ORF">GCM10007415_43760</name>
</gene>
<reference evidence="3" key="2">
    <citation type="submission" date="2020-09" db="EMBL/GenBank/DDBJ databases">
        <authorList>
            <person name="Sun Q."/>
            <person name="Zhou Y."/>
        </authorList>
    </citation>
    <scope>NUCLEOTIDE SEQUENCE</scope>
    <source>
        <strain evidence="3">CGMCC 1.12195</strain>
    </source>
</reference>
<evidence type="ECO:0000313" key="3">
    <source>
        <dbReference type="EMBL" id="GGH02883.1"/>
    </source>
</evidence>
<evidence type="ECO:0000313" key="4">
    <source>
        <dbReference type="Proteomes" id="UP000660862"/>
    </source>
</evidence>
<comment type="caution">
    <text evidence="3">The sequence shown here is derived from an EMBL/GenBank/DDBJ whole genome shotgun (WGS) entry which is preliminary data.</text>
</comment>
<feature type="transmembrane region" description="Helical" evidence="1">
    <location>
        <begin position="150"/>
        <end position="170"/>
    </location>
</feature>
<reference evidence="3" key="1">
    <citation type="journal article" date="2014" name="Int. J. Syst. Evol. Microbiol.">
        <title>Complete genome sequence of Corynebacterium casei LMG S-19264T (=DSM 44701T), isolated from a smear-ripened cheese.</title>
        <authorList>
            <consortium name="US DOE Joint Genome Institute (JGI-PGF)"/>
            <person name="Walter F."/>
            <person name="Albersmeier A."/>
            <person name="Kalinowski J."/>
            <person name="Ruckert C."/>
        </authorList>
    </citation>
    <scope>NUCLEOTIDE SEQUENCE</scope>
    <source>
        <strain evidence="3">CGMCC 1.12195</strain>
    </source>
</reference>
<feature type="transmembrane region" description="Helical" evidence="1">
    <location>
        <begin position="374"/>
        <end position="394"/>
    </location>
</feature>
<dbReference type="Pfam" id="PF07786">
    <property type="entry name" value="HGSNAT_cat"/>
    <property type="match status" value="1"/>
</dbReference>
<dbReference type="PANTHER" id="PTHR31061">
    <property type="entry name" value="LD22376P"/>
    <property type="match status" value="1"/>
</dbReference>
<dbReference type="RefSeq" id="WP_188508254.1">
    <property type="nucleotide sequence ID" value="NZ_BMER01000006.1"/>
</dbReference>
<feature type="transmembrane region" description="Helical" evidence="1">
    <location>
        <begin position="283"/>
        <end position="302"/>
    </location>
</feature>
<feature type="transmembrane region" description="Helical" evidence="1">
    <location>
        <begin position="323"/>
        <end position="343"/>
    </location>
</feature>
<dbReference type="Proteomes" id="UP000660862">
    <property type="component" value="Unassembled WGS sequence"/>
</dbReference>
<feature type="transmembrane region" description="Helical" evidence="1">
    <location>
        <begin position="207"/>
        <end position="227"/>
    </location>
</feature>
<protein>
    <submittedName>
        <fullName evidence="3">Membrane protein</fullName>
    </submittedName>
</protein>
<keyword evidence="1" id="KW-0472">Membrane</keyword>
<keyword evidence="1" id="KW-0812">Transmembrane</keyword>
<evidence type="ECO:0000259" key="2">
    <source>
        <dbReference type="Pfam" id="PF07786"/>
    </source>
</evidence>
<feature type="transmembrane region" description="Helical" evidence="1">
    <location>
        <begin position="247"/>
        <end position="271"/>
    </location>
</feature>
<dbReference type="InterPro" id="IPR012429">
    <property type="entry name" value="HGSNAT_cat"/>
</dbReference>
<keyword evidence="4" id="KW-1185">Reference proteome</keyword>
<organism evidence="3 4">
    <name type="scientific">Parapedobacter pyrenivorans</name>
    <dbReference type="NCBI Taxonomy" id="1305674"/>
    <lineage>
        <taxon>Bacteria</taxon>
        <taxon>Pseudomonadati</taxon>
        <taxon>Bacteroidota</taxon>
        <taxon>Sphingobacteriia</taxon>
        <taxon>Sphingobacteriales</taxon>
        <taxon>Sphingobacteriaceae</taxon>
        <taxon>Parapedobacter</taxon>
    </lineage>
</organism>
<accession>A0A917MH62</accession>
<dbReference type="PANTHER" id="PTHR31061:SF24">
    <property type="entry name" value="LD22376P"/>
    <property type="match status" value="1"/>
</dbReference>
<feature type="transmembrane region" description="Helical" evidence="1">
    <location>
        <begin position="80"/>
        <end position="100"/>
    </location>
</feature>
<sequence length="403" mass="45553">MNKRYYSLDVFRGATVALMILVNNPGSWSHLFSPLAHAEWHGLTPTDLVFPFFLFAVGNALAFVMPRLRESGDRIFWQKVLKRTVLIFGIGLFLNWWPFVQWQGDALVFRHWVNPDDPEWGIRIFGVLQRIALAYCFASIMVYYLKEKSVIAVSAVLLLVYWLLCVMFGGNDPYSLAGWFGTDVDKRVLGVAHLYKGEGVPFDPEGLMSTLPAIVQVVLGYLTGKYIRLQGRVEWLWPKLEVSGEPIYKMLAGLLVTAVLLSLLGLFWGLGFPINKKIWTSSYVLYTSGLALSAIGSMIWFIEVLGVRNWLTRFFDVFGKNPLFIFVLSGALPRLLGLIRIPVGINDAGDDLYTTPLRWFYTEVCAQVPGPPEVGSFCYALAFLAVCWGICYVLDKKKIYIKV</sequence>
<proteinExistence type="predicted"/>
<dbReference type="AlphaFoldDB" id="A0A917MH62"/>
<feature type="domain" description="Heparan-alpha-glucosaminide N-acetyltransferase catalytic" evidence="2">
    <location>
        <begin position="4"/>
        <end position="166"/>
    </location>
</feature>
<keyword evidence="1" id="KW-1133">Transmembrane helix</keyword>